<keyword evidence="1 2" id="KW-0808">Transferase</keyword>
<evidence type="ECO:0000256" key="1">
    <source>
        <dbReference type="ARBA" id="ARBA00022679"/>
    </source>
</evidence>
<dbReference type="InterPro" id="IPR036424">
    <property type="entry name" value="UPP_synth-like_sf"/>
</dbReference>
<dbReference type="CDD" id="cd00475">
    <property type="entry name" value="Cis_IPPS"/>
    <property type="match status" value="1"/>
</dbReference>
<dbReference type="PANTHER" id="PTHR10291:SF41">
    <property type="entry name" value="CIS-PRENYLTRANSFERASE 7, CHLOROPLASTIC"/>
    <property type="match status" value="1"/>
</dbReference>
<accession>A0AAV6XYC0</accession>
<evidence type="ECO:0000256" key="2">
    <source>
        <dbReference type="RuleBase" id="RU363018"/>
    </source>
</evidence>
<dbReference type="GO" id="GO:0009409">
    <property type="term" value="P:response to cold"/>
    <property type="evidence" value="ECO:0007669"/>
    <property type="project" value="TreeGrafter"/>
</dbReference>
<dbReference type="GO" id="GO:0045547">
    <property type="term" value="F:ditrans,polycis-polyprenyl diphosphate synthase [(2E,6E)-farnesyl diphosphate specific] activity"/>
    <property type="evidence" value="ECO:0007669"/>
    <property type="project" value="TreeGrafter"/>
</dbReference>
<keyword evidence="4" id="KW-1185">Reference proteome</keyword>
<dbReference type="PROSITE" id="PS01066">
    <property type="entry name" value="UPP_SYNTHASE"/>
    <property type="match status" value="1"/>
</dbReference>
<gene>
    <name evidence="3" type="ORF">BUALT_Bualt02G0026500</name>
</gene>
<dbReference type="HAMAP" id="MF_01139">
    <property type="entry name" value="ISPT"/>
    <property type="match status" value="1"/>
</dbReference>
<dbReference type="FunFam" id="3.40.1180.10:FF:000001">
    <property type="entry name" value="(2E,6E)-farnesyl-diphosphate-specific ditrans,polycis-undecaprenyl-diphosphate synthase"/>
    <property type="match status" value="1"/>
</dbReference>
<dbReference type="EMBL" id="WHWC01000002">
    <property type="protein sequence ID" value="KAG8387489.1"/>
    <property type="molecule type" value="Genomic_DNA"/>
</dbReference>
<organism evidence="3 4">
    <name type="scientific">Buddleja alternifolia</name>
    <dbReference type="NCBI Taxonomy" id="168488"/>
    <lineage>
        <taxon>Eukaryota</taxon>
        <taxon>Viridiplantae</taxon>
        <taxon>Streptophyta</taxon>
        <taxon>Embryophyta</taxon>
        <taxon>Tracheophyta</taxon>
        <taxon>Spermatophyta</taxon>
        <taxon>Magnoliopsida</taxon>
        <taxon>eudicotyledons</taxon>
        <taxon>Gunneridae</taxon>
        <taxon>Pentapetalae</taxon>
        <taxon>asterids</taxon>
        <taxon>lamiids</taxon>
        <taxon>Lamiales</taxon>
        <taxon>Scrophulariaceae</taxon>
        <taxon>Buddlejeae</taxon>
        <taxon>Buddleja</taxon>
    </lineage>
</organism>
<evidence type="ECO:0000313" key="3">
    <source>
        <dbReference type="EMBL" id="KAG8387489.1"/>
    </source>
</evidence>
<dbReference type="InterPro" id="IPR018520">
    <property type="entry name" value="UPP_synth-like_CS"/>
</dbReference>
<dbReference type="GO" id="GO:0009668">
    <property type="term" value="P:plastid membrane organization"/>
    <property type="evidence" value="ECO:0007669"/>
    <property type="project" value="TreeGrafter"/>
</dbReference>
<dbReference type="SUPFAM" id="SSF64005">
    <property type="entry name" value="Undecaprenyl diphosphate synthase"/>
    <property type="match status" value="1"/>
</dbReference>
<dbReference type="AlphaFoldDB" id="A0AAV6XYC0"/>
<comment type="similarity">
    <text evidence="2">Belongs to the UPP synthase family.</text>
</comment>
<dbReference type="GO" id="GO:0016094">
    <property type="term" value="P:polyprenol biosynthetic process"/>
    <property type="evidence" value="ECO:0007669"/>
    <property type="project" value="TreeGrafter"/>
</dbReference>
<dbReference type="Gene3D" id="3.40.1180.10">
    <property type="entry name" value="Decaprenyl diphosphate synthase-like"/>
    <property type="match status" value="1"/>
</dbReference>
<dbReference type="NCBIfam" id="TIGR00055">
    <property type="entry name" value="uppS"/>
    <property type="match status" value="1"/>
</dbReference>
<dbReference type="InterPro" id="IPR001441">
    <property type="entry name" value="UPP_synth-like"/>
</dbReference>
<dbReference type="Pfam" id="PF01255">
    <property type="entry name" value="Prenyltransf"/>
    <property type="match status" value="1"/>
</dbReference>
<reference evidence="3" key="1">
    <citation type="submission" date="2019-10" db="EMBL/GenBank/DDBJ databases">
        <authorList>
            <person name="Zhang R."/>
            <person name="Pan Y."/>
            <person name="Wang J."/>
            <person name="Ma R."/>
            <person name="Yu S."/>
        </authorList>
    </citation>
    <scope>NUCLEOTIDE SEQUENCE</scope>
    <source>
        <strain evidence="3">LA-IB0</strain>
        <tissue evidence="3">Leaf</tissue>
    </source>
</reference>
<dbReference type="PANTHER" id="PTHR10291">
    <property type="entry name" value="DEHYDRODOLICHYL DIPHOSPHATE SYNTHASE FAMILY MEMBER"/>
    <property type="match status" value="1"/>
</dbReference>
<dbReference type="GO" id="GO:0000287">
    <property type="term" value="F:magnesium ion binding"/>
    <property type="evidence" value="ECO:0007669"/>
    <property type="project" value="UniProtKB-ARBA"/>
</dbReference>
<proteinExistence type="inferred from homology"/>
<dbReference type="GO" id="GO:0009570">
    <property type="term" value="C:chloroplast stroma"/>
    <property type="evidence" value="ECO:0007669"/>
    <property type="project" value="TreeGrafter"/>
</dbReference>
<comment type="caution">
    <text evidence="3">The sequence shown here is derived from an EMBL/GenBank/DDBJ whole genome shotgun (WGS) entry which is preliminary data.</text>
</comment>
<dbReference type="Proteomes" id="UP000826271">
    <property type="component" value="Unassembled WGS sequence"/>
</dbReference>
<name>A0AAV6XYC0_9LAMI</name>
<protein>
    <recommendedName>
        <fullName evidence="2">Alkyl transferase</fullName>
        <ecNumber evidence="2">2.5.1.-</ecNumber>
    </recommendedName>
</protein>
<sequence>MEEKRIEEALPEGLEVELMPKHVAVIMDGNRRWARERGMPPVHGHREAKRVVIELTSLSSKWGIKVLSLFAFSTENWSRAQEELEGLMGLFEEVVATFDEGDFERYNVRVTFIGDKSSRLPEPLLEKMKLAEERTKANKGLHLVIGLNYSGRYDIMQATRSIAGKAKDGILRIEDINEKLIDDELLTNCTEFSTPDLLIRTSGEQRISNFMLWQLAYTELYFPIKKFPDFEEQDYVEALISFQKRDRRFGGKKYT</sequence>
<dbReference type="EC" id="2.5.1.-" evidence="2"/>
<evidence type="ECO:0000313" key="4">
    <source>
        <dbReference type="Proteomes" id="UP000826271"/>
    </source>
</evidence>